<gene>
    <name evidence="2" type="ORF">LRP50_09360</name>
</gene>
<dbReference type="InterPro" id="IPR016181">
    <property type="entry name" value="Acyl_CoA_acyltransferase"/>
</dbReference>
<organism evidence="2 3">
    <name type="scientific">Enterovibrio gelatinilyticus</name>
    <dbReference type="NCBI Taxonomy" id="2899819"/>
    <lineage>
        <taxon>Bacteria</taxon>
        <taxon>Pseudomonadati</taxon>
        <taxon>Pseudomonadota</taxon>
        <taxon>Gammaproteobacteria</taxon>
        <taxon>Vibrionales</taxon>
        <taxon>Vibrionaceae</taxon>
        <taxon>Enterovibrio</taxon>
    </lineage>
</organism>
<name>A0ABT5R1F7_9GAMM</name>
<dbReference type="PANTHER" id="PTHR43792">
    <property type="entry name" value="GNAT FAMILY, PUTATIVE (AFU_ORTHOLOGUE AFUA_3G00765)-RELATED-RELATED"/>
    <property type="match status" value="1"/>
</dbReference>
<feature type="domain" description="N-acetyltransferase" evidence="1">
    <location>
        <begin position="7"/>
        <end position="145"/>
    </location>
</feature>
<comment type="caution">
    <text evidence="2">The sequence shown here is derived from an EMBL/GenBank/DDBJ whole genome shotgun (WGS) entry which is preliminary data.</text>
</comment>
<proteinExistence type="predicted"/>
<keyword evidence="3" id="KW-1185">Reference proteome</keyword>
<accession>A0ABT5R1F7</accession>
<dbReference type="SUPFAM" id="SSF55729">
    <property type="entry name" value="Acyl-CoA N-acyltransferases (Nat)"/>
    <property type="match status" value="1"/>
</dbReference>
<evidence type="ECO:0000259" key="1">
    <source>
        <dbReference type="Pfam" id="PF13302"/>
    </source>
</evidence>
<dbReference type="EMBL" id="JAJUBC010000009">
    <property type="protein sequence ID" value="MDD1793332.1"/>
    <property type="molecule type" value="Genomic_DNA"/>
</dbReference>
<dbReference type="InterPro" id="IPR051531">
    <property type="entry name" value="N-acetyltransferase"/>
</dbReference>
<evidence type="ECO:0000313" key="2">
    <source>
        <dbReference type="EMBL" id="MDD1793332.1"/>
    </source>
</evidence>
<dbReference type="RefSeq" id="WP_274164199.1">
    <property type="nucleotide sequence ID" value="NZ_JAJUBC010000009.1"/>
</dbReference>
<dbReference type="Pfam" id="PF13302">
    <property type="entry name" value="Acetyltransf_3"/>
    <property type="match status" value="1"/>
</dbReference>
<dbReference type="InterPro" id="IPR000182">
    <property type="entry name" value="GNAT_dom"/>
</dbReference>
<protein>
    <submittedName>
        <fullName evidence="2">GNAT family N-acetyltransferase</fullName>
    </submittedName>
</protein>
<dbReference type="PANTHER" id="PTHR43792:SF1">
    <property type="entry name" value="N-ACETYLTRANSFERASE DOMAIN-CONTAINING PROTEIN"/>
    <property type="match status" value="1"/>
</dbReference>
<sequence>MITTKNLILKPICEDDIDIYSQILSCDDLTKYLPKGAAYTHDEIRLHVQNRIKHWEHGFGSYVICLKSNPAVKMGYVGVEHCENPIHSDIRYALLPEYQGSGFVLESAKAVLTETFKSRDLSKIYGVALRENIPSLVIIKKLGMQLETETRLYADVEGLETYSIEKFV</sequence>
<dbReference type="Gene3D" id="3.40.630.30">
    <property type="match status" value="1"/>
</dbReference>
<dbReference type="Proteomes" id="UP001149400">
    <property type="component" value="Unassembled WGS sequence"/>
</dbReference>
<reference evidence="2" key="1">
    <citation type="submission" date="2021-12" db="EMBL/GenBank/DDBJ databases">
        <title>Enterovibrio ZSDZ35 sp. nov. and Enterovibrio ZSDZ42 sp. nov., isolated from coastal seawater in Qingdao.</title>
        <authorList>
            <person name="Zhang P."/>
        </authorList>
    </citation>
    <scope>NUCLEOTIDE SEQUENCE</scope>
    <source>
        <strain evidence="2">ZSDZ42</strain>
    </source>
</reference>
<evidence type="ECO:0000313" key="3">
    <source>
        <dbReference type="Proteomes" id="UP001149400"/>
    </source>
</evidence>